<dbReference type="InterPro" id="IPR017896">
    <property type="entry name" value="4Fe4S_Fe-S-bd"/>
</dbReference>
<dbReference type="Proteomes" id="UP000230392">
    <property type="component" value="Unassembled WGS sequence"/>
</dbReference>
<evidence type="ECO:0000259" key="2">
    <source>
        <dbReference type="PROSITE" id="PS51379"/>
    </source>
</evidence>
<name>A0A2G9YE33_9BACT</name>
<organism evidence="3 4">
    <name type="scientific">bacterium (Candidatus Ratteibacteria) CG23_combo_of_CG06-09_8_20_14_all_48_7</name>
    <dbReference type="NCBI Taxonomy" id="2014292"/>
    <lineage>
        <taxon>Bacteria</taxon>
        <taxon>Candidatus Ratteibacteria</taxon>
    </lineage>
</organism>
<dbReference type="Pfam" id="PF00037">
    <property type="entry name" value="Fer4"/>
    <property type="match status" value="1"/>
</dbReference>
<dbReference type="Gene3D" id="3.30.70.20">
    <property type="match status" value="1"/>
</dbReference>
<dbReference type="SUPFAM" id="SSF52402">
    <property type="entry name" value="Adenine nucleotide alpha hydrolases-like"/>
    <property type="match status" value="1"/>
</dbReference>
<evidence type="ECO:0000313" key="3">
    <source>
        <dbReference type="EMBL" id="PIP16791.1"/>
    </source>
</evidence>
<dbReference type="GO" id="GO:0050660">
    <property type="term" value="F:flavin adenine dinucleotide binding"/>
    <property type="evidence" value="ECO:0007669"/>
    <property type="project" value="InterPro"/>
</dbReference>
<dbReference type="EMBL" id="PCRF01000002">
    <property type="protein sequence ID" value="PIP16791.1"/>
    <property type="molecule type" value="Genomic_DNA"/>
</dbReference>
<comment type="similarity">
    <text evidence="1">Belongs to the ETF alpha-subunit/FixB family.</text>
</comment>
<proteinExistence type="inferred from homology"/>
<dbReference type="Gene3D" id="3.40.50.620">
    <property type="entry name" value="HUPs"/>
    <property type="match status" value="1"/>
</dbReference>
<dbReference type="PANTHER" id="PTHR43153">
    <property type="entry name" value="ELECTRON TRANSFER FLAVOPROTEIN ALPHA"/>
    <property type="match status" value="1"/>
</dbReference>
<dbReference type="InterPro" id="IPR001308">
    <property type="entry name" value="ETF_a/FixB"/>
</dbReference>
<evidence type="ECO:0000256" key="1">
    <source>
        <dbReference type="ARBA" id="ARBA00005817"/>
    </source>
</evidence>
<sequence length="172" mass="18597">MVDKIASIDLDLCNYCGACVEACRLGAIVLEREPAAVPVTDFSQYKDLWIFAEQRAGGLARVSFELLGEGKKLAADLGESLCAFYIGPVSPPNVESLLNRGAEKVYVVADESLLNFQDDLYTDILAHLITRFKPAILLAGATYIGRSFIPRVAARLRTGLTADCTGLAIDPE</sequence>
<dbReference type="GO" id="GO:0009055">
    <property type="term" value="F:electron transfer activity"/>
    <property type="evidence" value="ECO:0007669"/>
    <property type="project" value="InterPro"/>
</dbReference>
<dbReference type="InterPro" id="IPR014730">
    <property type="entry name" value="ETF_a/b_N"/>
</dbReference>
<protein>
    <submittedName>
        <fullName evidence="3">Electron transfer flavoprotein subunit alpha</fullName>
    </submittedName>
</protein>
<dbReference type="PROSITE" id="PS51379">
    <property type="entry name" value="4FE4S_FER_2"/>
    <property type="match status" value="1"/>
</dbReference>
<comment type="caution">
    <text evidence="3">The sequence shown here is derived from an EMBL/GenBank/DDBJ whole genome shotgun (WGS) entry which is preliminary data.</text>
</comment>
<evidence type="ECO:0000313" key="4">
    <source>
        <dbReference type="Proteomes" id="UP000230392"/>
    </source>
</evidence>
<reference evidence="3 4" key="1">
    <citation type="submission" date="2017-09" db="EMBL/GenBank/DDBJ databases">
        <title>Depth-based differentiation of microbial function through sediment-hosted aquifers and enrichment of novel symbionts in the deep terrestrial subsurface.</title>
        <authorList>
            <person name="Probst A.J."/>
            <person name="Ladd B."/>
            <person name="Jarett J.K."/>
            <person name="Geller-Mcgrath D.E."/>
            <person name="Sieber C.M."/>
            <person name="Emerson J.B."/>
            <person name="Anantharaman K."/>
            <person name="Thomas B.C."/>
            <person name="Malmstrom R."/>
            <person name="Stieglmeier M."/>
            <person name="Klingl A."/>
            <person name="Woyke T."/>
            <person name="Ryan C.M."/>
            <person name="Banfield J.F."/>
        </authorList>
    </citation>
    <scope>NUCLEOTIDE SEQUENCE [LARGE SCALE GENOMIC DNA]</scope>
    <source>
        <strain evidence="3">CG23_combo_of_CG06-09_8_20_14_all_48_7</strain>
    </source>
</reference>
<dbReference type="InterPro" id="IPR014729">
    <property type="entry name" value="Rossmann-like_a/b/a_fold"/>
</dbReference>
<dbReference type="GO" id="GO:0033539">
    <property type="term" value="P:fatty acid beta-oxidation using acyl-CoA dehydrogenase"/>
    <property type="evidence" value="ECO:0007669"/>
    <property type="project" value="TreeGrafter"/>
</dbReference>
<feature type="domain" description="4Fe-4S ferredoxin-type" evidence="2">
    <location>
        <begin position="4"/>
        <end position="33"/>
    </location>
</feature>
<dbReference type="AlphaFoldDB" id="A0A2G9YE33"/>
<feature type="non-terminal residue" evidence="3">
    <location>
        <position position="172"/>
    </location>
</feature>
<dbReference type="InterPro" id="IPR033947">
    <property type="entry name" value="ETF_alpha_N"/>
</dbReference>
<dbReference type="CDD" id="cd01715">
    <property type="entry name" value="ETF_alpha"/>
    <property type="match status" value="1"/>
</dbReference>
<gene>
    <name evidence="3" type="ORF">COX46_00045</name>
</gene>
<dbReference type="Pfam" id="PF01012">
    <property type="entry name" value="ETF"/>
    <property type="match status" value="1"/>
</dbReference>
<dbReference type="PANTHER" id="PTHR43153:SF1">
    <property type="entry name" value="ELECTRON TRANSFER FLAVOPROTEIN SUBUNIT ALPHA, MITOCHONDRIAL"/>
    <property type="match status" value="1"/>
</dbReference>
<dbReference type="SUPFAM" id="SSF54862">
    <property type="entry name" value="4Fe-4S ferredoxins"/>
    <property type="match status" value="1"/>
</dbReference>
<accession>A0A2G9YE33</accession>